<feature type="non-terminal residue" evidence="1">
    <location>
        <position position="218"/>
    </location>
</feature>
<evidence type="ECO:0000313" key="1">
    <source>
        <dbReference type="EMBL" id="PIO23898.1"/>
    </source>
</evidence>
<dbReference type="PANTHER" id="PTHR14815:SF2">
    <property type="entry name" value="DDB1- AND CUL4-ASSOCIATED FACTOR 17"/>
    <property type="match status" value="1"/>
</dbReference>
<dbReference type="GO" id="GO:0016567">
    <property type="term" value="P:protein ubiquitination"/>
    <property type="evidence" value="ECO:0007669"/>
    <property type="project" value="InterPro"/>
</dbReference>
<dbReference type="Pfam" id="PF15802">
    <property type="entry name" value="DCAF17"/>
    <property type="match status" value="1"/>
</dbReference>
<gene>
    <name evidence="1" type="ORF">AB205_0208450</name>
</gene>
<dbReference type="GO" id="GO:0080008">
    <property type="term" value="C:Cul4-RING E3 ubiquitin ligase complex"/>
    <property type="evidence" value="ECO:0007669"/>
    <property type="project" value="TreeGrafter"/>
</dbReference>
<protein>
    <submittedName>
        <fullName evidence="1">Uncharacterized protein</fullName>
    </submittedName>
</protein>
<accession>A0A2G9R7N5</accession>
<sequence length="218" mass="24643">MNSGIGLKPPTSLQITSGRLSSRADDVKNVCVLVTRKTLGSFPKGAYNIHRINMNILRKIVCQKTTKFRRVWTKHSKSAINYVNGRIYFANFGCCYSSISSKPQQLYEMPRCLKSEKIEDAMLCEGSLGEALPHPSDYTSSLLAITGHNWLLRIAADTGETLQKVYLGSYRKFRYITWDVPQETLVVKSIQKSGVSEDQQVCVLTNFVYDTKEKQKCL</sequence>
<dbReference type="Proteomes" id="UP000228934">
    <property type="component" value="Unassembled WGS sequence"/>
</dbReference>
<dbReference type="EMBL" id="KV953976">
    <property type="protein sequence ID" value="PIO23898.1"/>
    <property type="molecule type" value="Genomic_DNA"/>
</dbReference>
<reference evidence="2" key="1">
    <citation type="journal article" date="2017" name="Nat. Commun.">
        <title>The North American bullfrog draft genome provides insight into hormonal regulation of long noncoding RNA.</title>
        <authorList>
            <person name="Hammond S.A."/>
            <person name="Warren R.L."/>
            <person name="Vandervalk B.P."/>
            <person name="Kucuk E."/>
            <person name="Khan H."/>
            <person name="Gibb E.A."/>
            <person name="Pandoh P."/>
            <person name="Kirk H."/>
            <person name="Zhao Y."/>
            <person name="Jones M."/>
            <person name="Mungall A.J."/>
            <person name="Coope R."/>
            <person name="Pleasance S."/>
            <person name="Moore R.A."/>
            <person name="Holt R.A."/>
            <person name="Round J.M."/>
            <person name="Ohora S."/>
            <person name="Walle B.V."/>
            <person name="Veldhoen N."/>
            <person name="Helbing C.C."/>
            <person name="Birol I."/>
        </authorList>
    </citation>
    <scope>NUCLEOTIDE SEQUENCE [LARGE SCALE GENOMIC DNA]</scope>
</reference>
<keyword evidence="2" id="KW-1185">Reference proteome</keyword>
<proteinExistence type="predicted"/>
<name>A0A2G9R7N5_AQUCT</name>
<dbReference type="AlphaFoldDB" id="A0A2G9R7N5"/>
<dbReference type="PANTHER" id="PTHR14815">
    <property type="entry name" value="DDB1- AND CUL4-ASSOCIATED FACTOR 17"/>
    <property type="match status" value="1"/>
</dbReference>
<evidence type="ECO:0000313" key="2">
    <source>
        <dbReference type="Proteomes" id="UP000228934"/>
    </source>
</evidence>
<organism evidence="1 2">
    <name type="scientific">Aquarana catesbeiana</name>
    <name type="common">American bullfrog</name>
    <name type="synonym">Rana catesbeiana</name>
    <dbReference type="NCBI Taxonomy" id="8400"/>
    <lineage>
        <taxon>Eukaryota</taxon>
        <taxon>Metazoa</taxon>
        <taxon>Chordata</taxon>
        <taxon>Craniata</taxon>
        <taxon>Vertebrata</taxon>
        <taxon>Euteleostomi</taxon>
        <taxon>Amphibia</taxon>
        <taxon>Batrachia</taxon>
        <taxon>Anura</taxon>
        <taxon>Neobatrachia</taxon>
        <taxon>Ranoidea</taxon>
        <taxon>Ranidae</taxon>
        <taxon>Aquarana</taxon>
    </lineage>
</organism>
<dbReference type="InterPro" id="IPR031620">
    <property type="entry name" value="DCAF17"/>
</dbReference>
<dbReference type="OrthoDB" id="9971789at2759"/>